<evidence type="ECO:0000313" key="5">
    <source>
        <dbReference type="Proteomes" id="UP000524321"/>
    </source>
</evidence>
<dbReference type="RefSeq" id="WP_176350303.1">
    <property type="nucleotide sequence ID" value="NZ_JABWDJ010000002.1"/>
</dbReference>
<proteinExistence type="predicted"/>
<dbReference type="Pfam" id="PF04326">
    <property type="entry name" value="SLFN_AlbA_2"/>
    <property type="match status" value="1"/>
</dbReference>
<dbReference type="InterPro" id="IPR049514">
    <property type="entry name" value="Fic-like_C"/>
</dbReference>
<comment type="caution">
    <text evidence="4">The sequence shown here is derived from an EMBL/GenBank/DDBJ whole genome shotgun (WGS) entry which is preliminary data.</text>
</comment>
<reference evidence="4 5" key="2">
    <citation type="submission" date="2020-07" db="EMBL/GenBank/DDBJ databases">
        <title>Bacterial metabolism rescues the inhibition of intestinal drug absorption by food and drug additives.</title>
        <authorList>
            <person name="Zou L."/>
            <person name="Spanogiannopoulos P."/>
            <person name="Chien H.-C."/>
            <person name="Pieper L.M."/>
            <person name="Cai W."/>
            <person name="Khuri N."/>
            <person name="Pottel J."/>
            <person name="Vora B."/>
            <person name="Ni Z."/>
            <person name="Tsakalozou E."/>
            <person name="Zhang W."/>
            <person name="Shoichet B.K."/>
            <person name="Giacomini K.M."/>
            <person name="Turnbaugh P.J."/>
        </authorList>
    </citation>
    <scope>NUCLEOTIDE SEQUENCE [LARGE SCALE GENOMIC DNA]</scope>
    <source>
        <strain evidence="4 5">B33</strain>
    </source>
</reference>
<evidence type="ECO:0000313" key="4">
    <source>
        <dbReference type="EMBL" id="NVB72071.1"/>
    </source>
</evidence>
<feature type="region of interest" description="Disordered" evidence="1">
    <location>
        <begin position="397"/>
        <end position="418"/>
    </location>
</feature>
<feature type="domain" description="Schlafen AlbA-2" evidence="2">
    <location>
        <begin position="17"/>
        <end position="129"/>
    </location>
</feature>
<protein>
    <submittedName>
        <fullName evidence="4">Putative DNA binding domain-containing protein</fullName>
    </submittedName>
</protein>
<evidence type="ECO:0000259" key="2">
    <source>
        <dbReference type="Pfam" id="PF04326"/>
    </source>
</evidence>
<dbReference type="Gene3D" id="3.30.950.30">
    <property type="entry name" value="Schlafen, AAA domain"/>
    <property type="match status" value="1"/>
</dbReference>
<dbReference type="Gene3D" id="3.30.565.60">
    <property type="match status" value="1"/>
</dbReference>
<dbReference type="Pfam" id="PF13749">
    <property type="entry name" value="HATPase_c_4"/>
    <property type="match status" value="1"/>
</dbReference>
<reference evidence="4 5" key="1">
    <citation type="submission" date="2020-04" db="EMBL/GenBank/DDBJ databases">
        <authorList>
            <person name="Pieper L."/>
        </authorList>
    </citation>
    <scope>NUCLEOTIDE SEQUENCE [LARGE SCALE GENOMIC DNA]</scope>
    <source>
        <strain evidence="4 5">B33</strain>
    </source>
</reference>
<dbReference type="Proteomes" id="UP000524321">
    <property type="component" value="Unassembled WGS sequence"/>
</dbReference>
<dbReference type="EMBL" id="JABWDJ010000002">
    <property type="protein sequence ID" value="NVB72071.1"/>
    <property type="molecule type" value="Genomic_DNA"/>
</dbReference>
<sequence>MSIDNLDIVKQLIAEKENGRVEFKETTGQLERGMETLCAFLNGEGGTVLFGVNDKGKIIGQEVSDKTKRDIADAINRLEPVTAVHISYAPLHNSEKKVIAFHVDDARLNRPFCYKGRPYMRVESVTTTMPQAKYNELLIRREEIRHGWETYPNPGLKLSDLDEEEISKTMRLGIQCGRLPETTGEDIPVILERLGLSEDGILKNAAAVLFAKKKLANYPQNLLRLARFKGTDKTVFLDNLRVHGNLFQLLDAAMAFIFKHLLLSGTTDRLEREENLEIPYKAIRESVINSLCHRSYRDAGGSVAIAIYDDRVEIENPGSFPFGWDMNKIKSEHGSKPHNPLIADTLYVRKVLESWGRGINLMIEECNQKNMPEPEFQIAEDEVKVIFRRKILGQPTGQVTGQPTGQVTGQPTGQVTGQPTDQVISLIRCIGRQTLSVKEIMEHLSLKGRDNFLKSYLYPAMQDKLVEQTHPEQANHPNQKYRLTDKGKELLQP</sequence>
<gene>
    <name evidence="4" type="ORF">HUV05_00830</name>
</gene>
<dbReference type="Pfam" id="PF21247">
    <property type="entry name" value="Fic-like_C"/>
    <property type="match status" value="1"/>
</dbReference>
<dbReference type="AlphaFoldDB" id="A0A7Y6U7J9"/>
<organism evidence="4 5">
    <name type="scientific">Phocaeicola vulgatus</name>
    <name type="common">Bacteroides vulgatus</name>
    <dbReference type="NCBI Taxonomy" id="821"/>
    <lineage>
        <taxon>Bacteria</taxon>
        <taxon>Pseudomonadati</taxon>
        <taxon>Bacteroidota</taxon>
        <taxon>Bacteroidia</taxon>
        <taxon>Bacteroidales</taxon>
        <taxon>Bacteroidaceae</taxon>
        <taxon>Phocaeicola</taxon>
    </lineage>
</organism>
<accession>A0A7Y6U7J9</accession>
<feature type="compositionally biased region" description="Basic and acidic residues" evidence="1">
    <location>
        <begin position="482"/>
        <end position="493"/>
    </location>
</feature>
<name>A0A7Y6U7J9_PHOVU</name>
<feature type="region of interest" description="Disordered" evidence="1">
    <location>
        <begin position="470"/>
        <end position="493"/>
    </location>
</feature>
<dbReference type="PANTHER" id="PTHR30595">
    <property type="entry name" value="GLPR-RELATED TRANSCRIPTIONAL REPRESSOR"/>
    <property type="match status" value="1"/>
</dbReference>
<evidence type="ECO:0000259" key="3">
    <source>
        <dbReference type="Pfam" id="PF21247"/>
    </source>
</evidence>
<feature type="domain" description="Filamentation induced by cAMP protein Fic-like C-terminal" evidence="3">
    <location>
        <begin position="421"/>
        <end position="484"/>
    </location>
</feature>
<evidence type="ECO:0000256" key="1">
    <source>
        <dbReference type="SAM" id="MobiDB-lite"/>
    </source>
</evidence>
<dbReference type="InterPro" id="IPR038461">
    <property type="entry name" value="Schlafen_AlbA_2_dom_sf"/>
</dbReference>
<dbReference type="InterPro" id="IPR007421">
    <property type="entry name" value="Schlafen_AlbA_2_dom"/>
</dbReference>
<dbReference type="InterPro" id="IPR038475">
    <property type="entry name" value="RecG_C_sf"/>
</dbReference>
<dbReference type="PANTHER" id="PTHR30595:SF6">
    <property type="entry name" value="SCHLAFEN ALBA-2 DOMAIN-CONTAINING PROTEIN"/>
    <property type="match status" value="1"/>
</dbReference>